<dbReference type="Gene3D" id="3.90.1200.10">
    <property type="match status" value="1"/>
</dbReference>
<sequence length="288" mass="32371">MPERPPENLASALAERFSLPIADAEPVRGLGDECEIWRTGGHAVRVSPTFRSTDDLEWVYRTVARLAEFVPEVVVPLRDADGRAVIEVAGNPVSVWPWIDGQQLDREDPTARRQAADLLARLHTAASALSDPGPRPQPVARCESCGHWDDLQDPTLDAALAAVRRRPTRMPLHGDFYRRNLIRRDGAIAGLIDWDELRIHLPESELAWATWEHSKNTTGDTLLPDRARDFLTAYEHRTGRPVDRDLIVPLIRDGLRLEICRARATHTADDTYTAGQLHAFRELRDTAL</sequence>
<keyword evidence="3" id="KW-1185">Reference proteome</keyword>
<comment type="caution">
    <text evidence="2">The sequence shown here is derived from an EMBL/GenBank/DDBJ whole genome shotgun (WGS) entry which is preliminary data.</text>
</comment>
<evidence type="ECO:0000313" key="3">
    <source>
        <dbReference type="Proteomes" id="UP000305792"/>
    </source>
</evidence>
<evidence type="ECO:0000313" key="2">
    <source>
        <dbReference type="EMBL" id="THV30684.1"/>
    </source>
</evidence>
<reference evidence="2 3" key="1">
    <citation type="journal article" date="2018" name="Int. J. Syst. Evol. Microbiol.">
        <title>Glycomyces paridis sp. nov., isolated from the medicinal plant Paris polyphylla.</title>
        <authorList>
            <person name="Fang X.M."/>
            <person name="Bai J.L."/>
            <person name="Su J."/>
            <person name="Zhao L.L."/>
            <person name="Liu H.Y."/>
            <person name="Ma B.P."/>
            <person name="Zhang Y.Q."/>
            <person name="Yu L.Y."/>
        </authorList>
    </citation>
    <scope>NUCLEOTIDE SEQUENCE [LARGE SCALE GENOMIC DNA]</scope>
    <source>
        <strain evidence="2 3">CPCC 204357</strain>
    </source>
</reference>
<organism evidence="2 3">
    <name type="scientific">Glycomyces paridis</name>
    <dbReference type="NCBI Taxonomy" id="2126555"/>
    <lineage>
        <taxon>Bacteria</taxon>
        <taxon>Bacillati</taxon>
        <taxon>Actinomycetota</taxon>
        <taxon>Actinomycetes</taxon>
        <taxon>Glycomycetales</taxon>
        <taxon>Glycomycetaceae</taxon>
        <taxon>Glycomyces</taxon>
    </lineage>
</organism>
<evidence type="ECO:0000259" key="1">
    <source>
        <dbReference type="Pfam" id="PF01636"/>
    </source>
</evidence>
<protein>
    <recommendedName>
        <fullName evidence="1">Aminoglycoside phosphotransferase domain-containing protein</fullName>
    </recommendedName>
</protein>
<dbReference type="InterPro" id="IPR002575">
    <property type="entry name" value="Aminoglycoside_PTrfase"/>
</dbReference>
<dbReference type="Proteomes" id="UP000305792">
    <property type="component" value="Unassembled WGS sequence"/>
</dbReference>
<dbReference type="EMBL" id="STGX01000003">
    <property type="protein sequence ID" value="THV30684.1"/>
    <property type="molecule type" value="Genomic_DNA"/>
</dbReference>
<name>A0A4S8PQX9_9ACTN</name>
<dbReference type="SUPFAM" id="SSF56112">
    <property type="entry name" value="Protein kinase-like (PK-like)"/>
    <property type="match status" value="1"/>
</dbReference>
<dbReference type="AlphaFoldDB" id="A0A4S8PQX9"/>
<proteinExistence type="predicted"/>
<dbReference type="Pfam" id="PF01636">
    <property type="entry name" value="APH"/>
    <property type="match status" value="1"/>
</dbReference>
<gene>
    <name evidence="2" type="ORF">E9998_04670</name>
</gene>
<dbReference type="OrthoDB" id="5185751at2"/>
<dbReference type="InterPro" id="IPR011009">
    <property type="entry name" value="Kinase-like_dom_sf"/>
</dbReference>
<feature type="domain" description="Aminoglycoside phosphotransferase" evidence="1">
    <location>
        <begin position="43"/>
        <end position="235"/>
    </location>
</feature>
<accession>A0A4S8PQX9</accession>
<dbReference type="RefSeq" id="WP_136528548.1">
    <property type="nucleotide sequence ID" value="NZ_STGX01000003.1"/>
</dbReference>